<dbReference type="GO" id="GO:0000155">
    <property type="term" value="F:phosphorelay sensor kinase activity"/>
    <property type="evidence" value="ECO:0007669"/>
    <property type="project" value="InterPro"/>
</dbReference>
<evidence type="ECO:0000259" key="5">
    <source>
        <dbReference type="PROSITE" id="PS50109"/>
    </source>
</evidence>
<evidence type="ECO:0000256" key="1">
    <source>
        <dbReference type="ARBA" id="ARBA00000085"/>
    </source>
</evidence>
<evidence type="ECO:0000256" key="4">
    <source>
        <dbReference type="SAM" id="Coils"/>
    </source>
</evidence>
<comment type="caution">
    <text evidence="6">The sequence shown here is derived from an EMBL/GenBank/DDBJ whole genome shotgun (WGS) entry which is preliminary data.</text>
</comment>
<feature type="coiled-coil region" evidence="4">
    <location>
        <begin position="345"/>
        <end position="403"/>
    </location>
</feature>
<dbReference type="PANTHER" id="PTHR43065:SF42">
    <property type="entry name" value="TWO-COMPONENT SENSOR PPRA"/>
    <property type="match status" value="1"/>
</dbReference>
<accession>A0A271J4N4</accession>
<dbReference type="PANTHER" id="PTHR43065">
    <property type="entry name" value="SENSOR HISTIDINE KINASE"/>
    <property type="match status" value="1"/>
</dbReference>
<dbReference type="InterPro" id="IPR036890">
    <property type="entry name" value="HATPase_C_sf"/>
</dbReference>
<keyword evidence="4" id="KW-0175">Coiled coil</keyword>
<dbReference type="InterPro" id="IPR019734">
    <property type="entry name" value="TPR_rpt"/>
</dbReference>
<dbReference type="RefSeq" id="WP_095512150.1">
    <property type="nucleotide sequence ID" value="NZ_MQWD01000001.1"/>
</dbReference>
<dbReference type="PROSITE" id="PS50005">
    <property type="entry name" value="TPR"/>
    <property type="match status" value="1"/>
</dbReference>
<dbReference type="OrthoDB" id="9806995at2"/>
<evidence type="ECO:0000256" key="2">
    <source>
        <dbReference type="ARBA" id="ARBA00012438"/>
    </source>
</evidence>
<dbReference type="Gene3D" id="1.10.287.130">
    <property type="match status" value="1"/>
</dbReference>
<gene>
    <name evidence="6" type="ORF">BSZ37_19600</name>
</gene>
<dbReference type="PROSITE" id="PS50109">
    <property type="entry name" value="HIS_KIN"/>
    <property type="match status" value="1"/>
</dbReference>
<dbReference type="SMART" id="SM00028">
    <property type="entry name" value="TPR"/>
    <property type="match status" value="7"/>
</dbReference>
<dbReference type="InterPro" id="IPR005467">
    <property type="entry name" value="His_kinase_dom"/>
</dbReference>
<dbReference type="EMBL" id="MQWD01000001">
    <property type="protein sequence ID" value="PAP78472.1"/>
    <property type="molecule type" value="Genomic_DNA"/>
</dbReference>
<organism evidence="6 7">
    <name type="scientific">Rubrivirga marina</name>
    <dbReference type="NCBI Taxonomy" id="1196024"/>
    <lineage>
        <taxon>Bacteria</taxon>
        <taxon>Pseudomonadati</taxon>
        <taxon>Rhodothermota</taxon>
        <taxon>Rhodothermia</taxon>
        <taxon>Rhodothermales</taxon>
        <taxon>Rubricoccaceae</taxon>
        <taxon>Rubrivirga</taxon>
    </lineage>
</organism>
<reference evidence="6 7" key="1">
    <citation type="submission" date="2016-11" db="EMBL/GenBank/DDBJ databases">
        <title>Study of marine rhodopsin-containing bacteria.</title>
        <authorList>
            <person name="Yoshizawa S."/>
            <person name="Kumagai Y."/>
            <person name="Kogure K."/>
        </authorList>
    </citation>
    <scope>NUCLEOTIDE SEQUENCE [LARGE SCALE GENOMIC DNA]</scope>
    <source>
        <strain evidence="6 7">SAORIC-28</strain>
    </source>
</reference>
<dbReference type="AlphaFoldDB" id="A0A271J4N4"/>
<sequence>MALPDAPTTLPPAPTSRRTLDVETGDVELDALLADAASTAINRPHDSLEASQAARERAEALGNLPGRAYALLCEGTALSLLSDHESALVVLMQAQTEMEPLGDLRGRSLVLGSLASVHVSLGNLEDALETAGDALRLARALGDTEQEAWMLAGLGNSYLDLGETDRAMEVGERALRLFGELGDLNGQARAHTVLGGALRHLGRLDEARIHHESALRIAEEAGTPINTARALHDLGVLEEEAGRLDAALALHRRSLAFRKEVGNRQAQSTSLLQIGRVLSAKGDDEAALDALHEAEQIAADIGAVPRLADIEAALAEAYERAGRPADALAHLRRHQAHREAFLVARTQTRLDVVQVRAEAERARQEAEIARVRTEELGAANEELSRTLRDLKAAQSQLVQAEKLASLGRLSAGLAHEIQNPLNFVANFADLNAEVATDLLGTLETARRTGEPPDLDAVEADLEAIVDNARRVRDHARRAEGIIRSLMGHVRDVGGERRPTDLHELLERAVSTALGRTAVHVERDYADVPAVEVEPASVQRVFVNLLENARWSVEAQAGAAGDGFVPTVRLATAPVEGGVEIRVEDNGVGIPLDHCTRVFEPFFTTKPAGEGTGLGLSLAYDIVTEGHGGTIQAFSREGDGATFLLSLPA</sequence>
<dbReference type="SUPFAM" id="SSF48452">
    <property type="entry name" value="TPR-like"/>
    <property type="match status" value="2"/>
</dbReference>
<dbReference type="InterPro" id="IPR003594">
    <property type="entry name" value="HATPase_dom"/>
</dbReference>
<dbReference type="Pfam" id="PF02518">
    <property type="entry name" value="HATPase_c"/>
    <property type="match status" value="1"/>
</dbReference>
<keyword evidence="7" id="KW-1185">Reference proteome</keyword>
<dbReference type="SMART" id="SM00387">
    <property type="entry name" value="HATPase_c"/>
    <property type="match status" value="1"/>
</dbReference>
<dbReference type="PRINTS" id="PR00344">
    <property type="entry name" value="BCTRLSENSOR"/>
</dbReference>
<dbReference type="InterPro" id="IPR036097">
    <property type="entry name" value="HisK_dim/P_sf"/>
</dbReference>
<proteinExistence type="predicted"/>
<name>A0A271J4N4_9BACT</name>
<dbReference type="Pfam" id="PF13424">
    <property type="entry name" value="TPR_12"/>
    <property type="match status" value="2"/>
</dbReference>
<feature type="repeat" description="TPR" evidence="3">
    <location>
        <begin position="148"/>
        <end position="181"/>
    </location>
</feature>
<protein>
    <recommendedName>
        <fullName evidence="2">histidine kinase</fullName>
        <ecNumber evidence="2">2.7.13.3</ecNumber>
    </recommendedName>
</protein>
<comment type="catalytic activity">
    <reaction evidence="1">
        <text>ATP + protein L-histidine = ADP + protein N-phospho-L-histidine.</text>
        <dbReference type="EC" id="2.7.13.3"/>
    </reaction>
</comment>
<dbReference type="SUPFAM" id="SSF47384">
    <property type="entry name" value="Homodimeric domain of signal transducing histidine kinase"/>
    <property type="match status" value="1"/>
</dbReference>
<evidence type="ECO:0000256" key="3">
    <source>
        <dbReference type="PROSITE-ProRule" id="PRU00339"/>
    </source>
</evidence>
<dbReference type="Proteomes" id="UP000216339">
    <property type="component" value="Unassembled WGS sequence"/>
</dbReference>
<dbReference type="Gene3D" id="3.30.565.10">
    <property type="entry name" value="Histidine kinase-like ATPase, C-terminal domain"/>
    <property type="match status" value="1"/>
</dbReference>
<dbReference type="Gene3D" id="1.25.40.10">
    <property type="entry name" value="Tetratricopeptide repeat domain"/>
    <property type="match status" value="2"/>
</dbReference>
<evidence type="ECO:0000313" key="7">
    <source>
        <dbReference type="Proteomes" id="UP000216339"/>
    </source>
</evidence>
<feature type="domain" description="Histidine kinase" evidence="5">
    <location>
        <begin position="412"/>
        <end position="648"/>
    </location>
</feature>
<keyword evidence="3" id="KW-0802">TPR repeat</keyword>
<dbReference type="InterPro" id="IPR011990">
    <property type="entry name" value="TPR-like_helical_dom_sf"/>
</dbReference>
<dbReference type="SUPFAM" id="SSF55874">
    <property type="entry name" value="ATPase domain of HSP90 chaperone/DNA topoisomerase II/histidine kinase"/>
    <property type="match status" value="1"/>
</dbReference>
<evidence type="ECO:0000313" key="6">
    <source>
        <dbReference type="EMBL" id="PAP78472.1"/>
    </source>
</evidence>
<dbReference type="InterPro" id="IPR004358">
    <property type="entry name" value="Sig_transdc_His_kin-like_C"/>
</dbReference>
<dbReference type="EC" id="2.7.13.3" evidence="2"/>